<evidence type="ECO:0000256" key="1">
    <source>
        <dbReference type="SAM" id="Phobius"/>
    </source>
</evidence>
<organism evidence="2 3">
    <name type="scientific">Candidatus Viridilinea halotolerans</name>
    <dbReference type="NCBI Taxonomy" id="2491704"/>
    <lineage>
        <taxon>Bacteria</taxon>
        <taxon>Bacillati</taxon>
        <taxon>Chloroflexota</taxon>
        <taxon>Chloroflexia</taxon>
        <taxon>Chloroflexales</taxon>
        <taxon>Chloroflexineae</taxon>
        <taxon>Oscillochloridaceae</taxon>
        <taxon>Candidatus Viridilinea</taxon>
    </lineage>
</organism>
<feature type="transmembrane region" description="Helical" evidence="1">
    <location>
        <begin position="288"/>
        <end position="310"/>
    </location>
</feature>
<keyword evidence="1" id="KW-1133">Transmembrane helix</keyword>
<accession>A0A426TR68</accession>
<dbReference type="EMBL" id="RSAS01000903">
    <property type="protein sequence ID" value="RRR65874.1"/>
    <property type="molecule type" value="Genomic_DNA"/>
</dbReference>
<protein>
    <recommendedName>
        <fullName evidence="4">Type II secretion system protein GspF domain-containing protein</fullName>
    </recommendedName>
</protein>
<evidence type="ECO:0008006" key="4">
    <source>
        <dbReference type="Google" id="ProtNLM"/>
    </source>
</evidence>
<feature type="transmembrane region" description="Helical" evidence="1">
    <location>
        <begin position="79"/>
        <end position="99"/>
    </location>
</feature>
<proteinExistence type="predicted"/>
<evidence type="ECO:0000313" key="2">
    <source>
        <dbReference type="EMBL" id="RRR65874.1"/>
    </source>
</evidence>
<feature type="transmembrane region" description="Helical" evidence="1">
    <location>
        <begin position="258"/>
        <end position="276"/>
    </location>
</feature>
<dbReference type="Proteomes" id="UP000280307">
    <property type="component" value="Unassembled WGS sequence"/>
</dbReference>
<sequence length="317" mass="34138">MGNNTQITHPETAWLVTLVPVALVILAALLIIFVLRRPVAMALARVSASRAQQHASNLPAQLIPDPTLIYVAPAPSPQAALIMSATVAGVLVVGMLFVIPTLVGLLLMGPITAAALWGLLRWQEARYVAHLERELTPSVGRMSALLRAGNSFRQTLVRLNHDMDGPLRHEWGFLLERVGSPMVNREGIATHPDVVGALAVQTLSPRHATFLNHLSVAVAQPQDVLVTRVMAAYEAMQASDRRREEAVTELAQMRYSGIAIGLAGAVMALYLAVTQWERMVMAYSSPLGMIMAVIVVASLLLPIGGGLMLAQADDVDY</sequence>
<gene>
    <name evidence="2" type="ORF">EI684_21885</name>
</gene>
<name>A0A426TR68_9CHLR</name>
<keyword evidence="1" id="KW-0472">Membrane</keyword>
<evidence type="ECO:0000313" key="3">
    <source>
        <dbReference type="Proteomes" id="UP000280307"/>
    </source>
</evidence>
<keyword evidence="1" id="KW-0812">Transmembrane</keyword>
<dbReference type="AlphaFoldDB" id="A0A426TR68"/>
<comment type="caution">
    <text evidence="2">The sequence shown here is derived from an EMBL/GenBank/DDBJ whole genome shotgun (WGS) entry which is preliminary data.</text>
</comment>
<reference evidence="2 3" key="1">
    <citation type="submission" date="2018-12" db="EMBL/GenBank/DDBJ databases">
        <title>Genome Sequence of Candidatus Viridilinea halotolerans isolated from saline sulfide-rich spring.</title>
        <authorList>
            <person name="Grouzdev D.S."/>
            <person name="Burganskaya E.I."/>
            <person name="Krutkina M.S."/>
            <person name="Sukhacheva M.V."/>
            <person name="Gorlenko V.M."/>
        </authorList>
    </citation>
    <scope>NUCLEOTIDE SEQUENCE [LARGE SCALE GENOMIC DNA]</scope>
    <source>
        <strain evidence="2">Chok-6</strain>
    </source>
</reference>
<feature type="transmembrane region" description="Helical" evidence="1">
    <location>
        <begin position="12"/>
        <end position="35"/>
    </location>
</feature>